<evidence type="ECO:0000313" key="2">
    <source>
        <dbReference type="Proteomes" id="UP000001968"/>
    </source>
</evidence>
<name>Q0AVF7_SYNWW</name>
<evidence type="ECO:0000313" key="1">
    <source>
        <dbReference type="EMBL" id="ABI69297.1"/>
    </source>
</evidence>
<dbReference type="RefSeq" id="WP_011641389.1">
    <property type="nucleotide sequence ID" value="NC_008346.1"/>
</dbReference>
<organism evidence="1 2">
    <name type="scientific">Syntrophomonas wolfei subsp. wolfei (strain DSM 2245B / Goettingen)</name>
    <dbReference type="NCBI Taxonomy" id="335541"/>
    <lineage>
        <taxon>Bacteria</taxon>
        <taxon>Bacillati</taxon>
        <taxon>Bacillota</taxon>
        <taxon>Clostridia</taxon>
        <taxon>Eubacteriales</taxon>
        <taxon>Syntrophomonadaceae</taxon>
        <taxon>Syntrophomonas</taxon>
    </lineage>
</organism>
<dbReference type="HOGENOM" id="CLU_1244825_0_0_9"/>
<dbReference type="Proteomes" id="UP000001968">
    <property type="component" value="Chromosome"/>
</dbReference>
<dbReference type="AlphaFoldDB" id="Q0AVF7"/>
<dbReference type="EMBL" id="CP000448">
    <property type="protein sequence ID" value="ABI69297.1"/>
    <property type="molecule type" value="Genomic_DNA"/>
</dbReference>
<dbReference type="OrthoDB" id="2041235at2"/>
<protein>
    <recommendedName>
        <fullName evidence="3">PIN domain-containing protein</fullName>
    </recommendedName>
</protein>
<accession>Q0AVF7</accession>
<reference evidence="2" key="1">
    <citation type="journal article" date="2010" name="Environ. Microbiol.">
        <title>The genome of Syntrophomonas wolfei: new insights into syntrophic metabolism and biohydrogen production.</title>
        <authorList>
            <person name="Sieber J.R."/>
            <person name="Sims D.R."/>
            <person name="Han C."/>
            <person name="Kim E."/>
            <person name="Lykidis A."/>
            <person name="Lapidus A.L."/>
            <person name="McDonnald E."/>
            <person name="Rohlin L."/>
            <person name="Culley D.E."/>
            <person name="Gunsalus R."/>
            <person name="McInerney M.J."/>
        </authorList>
    </citation>
    <scope>NUCLEOTIDE SEQUENCE [LARGE SCALE GENOMIC DNA]</scope>
    <source>
        <strain evidence="2">DSM 2245B / Goettingen</strain>
    </source>
</reference>
<sequence length="222" mass="25620">MRYKRACADANILGHLYHSGESSLLNRFFEQVLVDQWILDEIKRRQKDILPLIERELSNASFLLLVDRAELQNRQVLSLYETELDDMRNLFLPPDEGEKRVIALARAIGVSFVLTDDEKPDGPYWSIERGIISHVEALAFWDLVYMSILDGGYSDYIAARESYNRICQQGYHPPYAPGFGSRMAAAVRRLKDKEWFKQWCQAHGVKAGVTIDLLKQIKQVGW</sequence>
<dbReference type="KEGG" id="swo:Swol_2002"/>
<keyword evidence="2" id="KW-1185">Reference proteome</keyword>
<gene>
    <name evidence="1" type="ordered locus">Swol_2002</name>
</gene>
<dbReference type="STRING" id="335541.Swol_2002"/>
<evidence type="ECO:0008006" key="3">
    <source>
        <dbReference type="Google" id="ProtNLM"/>
    </source>
</evidence>
<proteinExistence type="predicted"/>